<dbReference type="PANTHER" id="PTHR46193">
    <property type="entry name" value="6-PHOSPHOGLUCONATE PHOSPHATASE"/>
    <property type="match status" value="1"/>
</dbReference>
<dbReference type="SUPFAM" id="SSF56784">
    <property type="entry name" value="HAD-like"/>
    <property type="match status" value="1"/>
</dbReference>
<dbReference type="Proteomes" id="UP001500683">
    <property type="component" value="Unassembled WGS sequence"/>
</dbReference>
<accession>A0ABP7W4M1</accession>
<evidence type="ECO:0000256" key="3">
    <source>
        <dbReference type="ARBA" id="ARBA00022723"/>
    </source>
</evidence>
<evidence type="ECO:0000256" key="2">
    <source>
        <dbReference type="ARBA" id="ARBA00006171"/>
    </source>
</evidence>
<evidence type="ECO:0000256" key="1">
    <source>
        <dbReference type="ARBA" id="ARBA00001946"/>
    </source>
</evidence>
<dbReference type="Gene3D" id="3.40.50.1000">
    <property type="entry name" value="HAD superfamily/HAD-like"/>
    <property type="match status" value="1"/>
</dbReference>
<dbReference type="InterPro" id="IPR036412">
    <property type="entry name" value="HAD-like_sf"/>
</dbReference>
<dbReference type="SFLD" id="SFLDG01129">
    <property type="entry name" value="C1.5:_HAD__Beta-PGM__Phosphata"/>
    <property type="match status" value="1"/>
</dbReference>
<dbReference type="PRINTS" id="PR00413">
    <property type="entry name" value="HADHALOGNASE"/>
</dbReference>
<reference evidence="7" key="1">
    <citation type="journal article" date="2019" name="Int. J. Syst. Evol. Microbiol.">
        <title>The Global Catalogue of Microorganisms (GCM) 10K type strain sequencing project: providing services to taxonomists for standard genome sequencing and annotation.</title>
        <authorList>
            <consortium name="The Broad Institute Genomics Platform"/>
            <consortium name="The Broad Institute Genome Sequencing Center for Infectious Disease"/>
            <person name="Wu L."/>
            <person name="Ma J."/>
        </authorList>
    </citation>
    <scope>NUCLEOTIDE SEQUENCE [LARGE SCALE GENOMIC DNA]</scope>
    <source>
        <strain evidence="7">JCM 16702</strain>
    </source>
</reference>
<dbReference type="InterPro" id="IPR023214">
    <property type="entry name" value="HAD_sf"/>
</dbReference>
<dbReference type="Gene3D" id="1.10.150.240">
    <property type="entry name" value="Putative phosphatase, domain 2"/>
    <property type="match status" value="1"/>
</dbReference>
<dbReference type="SFLD" id="SFLDS00003">
    <property type="entry name" value="Haloacid_Dehalogenase"/>
    <property type="match status" value="1"/>
</dbReference>
<comment type="similarity">
    <text evidence="2">Belongs to the HAD-like hydrolase superfamily. CbbY/CbbZ/Gph/YieH family.</text>
</comment>
<dbReference type="Pfam" id="PF00702">
    <property type="entry name" value="Hydrolase"/>
    <property type="match status" value="1"/>
</dbReference>
<dbReference type="InterPro" id="IPR051600">
    <property type="entry name" value="Beta-PGM-like"/>
</dbReference>
<sequence length="242" mass="24924">MTGPGLTIAGLPGVRAAIFDFNGTITDDETLQYEVYAEILAEHLGVVLERDTYFTDLAGRSDPAIVTAVLERCDPAPAGPARDALAARIIEARVRRYAERVRDAPPVRPGAAALIRALAGRVPLAVGTGAFRAEVDLVLSAAGLAGAFDAIVTVEDVRAGKPDPETFLRALDLLSRQAPTPSGRGPALRPADVVVFEDSPFGIEAARAAGMRCVAAHLTSEAGAEAAGAVVGALGPELLAGP</sequence>
<dbReference type="EMBL" id="BAAAZG010000028">
    <property type="protein sequence ID" value="GAA4080603.1"/>
    <property type="molecule type" value="Genomic_DNA"/>
</dbReference>
<evidence type="ECO:0000256" key="4">
    <source>
        <dbReference type="ARBA" id="ARBA00022842"/>
    </source>
</evidence>
<keyword evidence="5" id="KW-0119">Carbohydrate metabolism</keyword>
<comment type="cofactor">
    <cofactor evidence="1">
        <name>Mg(2+)</name>
        <dbReference type="ChEBI" id="CHEBI:18420"/>
    </cofactor>
</comment>
<keyword evidence="4" id="KW-0460">Magnesium</keyword>
<evidence type="ECO:0000313" key="6">
    <source>
        <dbReference type="EMBL" id="GAA4080603.1"/>
    </source>
</evidence>
<dbReference type="InterPro" id="IPR023198">
    <property type="entry name" value="PGP-like_dom2"/>
</dbReference>
<dbReference type="PANTHER" id="PTHR46193:SF18">
    <property type="entry name" value="HEXITOL PHOSPHATASE B"/>
    <property type="match status" value="1"/>
</dbReference>
<organism evidence="6 7">
    <name type="scientific">Actinomadura miaoliensis</name>
    <dbReference type="NCBI Taxonomy" id="430685"/>
    <lineage>
        <taxon>Bacteria</taxon>
        <taxon>Bacillati</taxon>
        <taxon>Actinomycetota</taxon>
        <taxon>Actinomycetes</taxon>
        <taxon>Streptosporangiales</taxon>
        <taxon>Thermomonosporaceae</taxon>
        <taxon>Actinomadura</taxon>
    </lineage>
</organism>
<evidence type="ECO:0000313" key="7">
    <source>
        <dbReference type="Proteomes" id="UP001500683"/>
    </source>
</evidence>
<dbReference type="InterPro" id="IPR006439">
    <property type="entry name" value="HAD-SF_hydro_IA"/>
</dbReference>
<evidence type="ECO:0000256" key="5">
    <source>
        <dbReference type="ARBA" id="ARBA00023277"/>
    </source>
</evidence>
<proteinExistence type="inferred from homology"/>
<protein>
    <submittedName>
        <fullName evidence="6">HAD family phosphatase</fullName>
    </submittedName>
</protein>
<keyword evidence="3" id="KW-0479">Metal-binding</keyword>
<gene>
    <name evidence="6" type="ORF">GCM10022214_44020</name>
</gene>
<dbReference type="RefSeq" id="WP_344950488.1">
    <property type="nucleotide sequence ID" value="NZ_BAAAZG010000028.1"/>
</dbReference>
<keyword evidence="7" id="KW-1185">Reference proteome</keyword>
<name>A0ABP7W4M1_9ACTN</name>
<comment type="caution">
    <text evidence="6">The sequence shown here is derived from an EMBL/GenBank/DDBJ whole genome shotgun (WGS) entry which is preliminary data.</text>
</comment>